<feature type="domain" description="HTH gntR-type" evidence="4">
    <location>
        <begin position="2"/>
        <end position="69"/>
    </location>
</feature>
<sequence length="215" mass="23862">MSSKSDRAYDAILERISSGDYGPGYRLVLSSIAAELDMSVVPVREAIRRLQSEELVAYERNVGATVVGIDPTVYQYTMETLALVEGYATALCAPLVPAEDIAKARAINEQMRECLTHFDPVQFTQLNRDFHSVLFTYCPNPHILDLVQRGWARLGALRSSTFAYVPGRAAESVDEHEAILALIESGADFATVEEAARAHRYRTLEAYLAHRSGHK</sequence>
<keyword evidence="6" id="KW-1185">Reference proteome</keyword>
<keyword evidence="1" id="KW-0805">Transcription regulation</keyword>
<dbReference type="PANTHER" id="PTHR43537">
    <property type="entry name" value="TRANSCRIPTIONAL REGULATOR, GNTR FAMILY"/>
    <property type="match status" value="1"/>
</dbReference>
<dbReference type="SUPFAM" id="SSF46785">
    <property type="entry name" value="Winged helix' DNA-binding domain"/>
    <property type="match status" value="1"/>
</dbReference>
<dbReference type="RefSeq" id="WP_377459923.1">
    <property type="nucleotide sequence ID" value="NZ_JBHLUB010000031.1"/>
</dbReference>
<dbReference type="InterPro" id="IPR000524">
    <property type="entry name" value="Tscrpt_reg_HTH_GntR"/>
</dbReference>
<evidence type="ECO:0000259" key="4">
    <source>
        <dbReference type="PROSITE" id="PS50949"/>
    </source>
</evidence>
<name>A0ABV6PBZ4_9MICC</name>
<dbReference type="EMBL" id="JBHLUB010000031">
    <property type="protein sequence ID" value="MFC0582623.1"/>
    <property type="molecule type" value="Genomic_DNA"/>
</dbReference>
<dbReference type="PROSITE" id="PS50949">
    <property type="entry name" value="HTH_GNTR"/>
    <property type="match status" value="1"/>
</dbReference>
<dbReference type="Pfam" id="PF07729">
    <property type="entry name" value="FCD"/>
    <property type="match status" value="1"/>
</dbReference>
<proteinExistence type="predicted"/>
<dbReference type="Gene3D" id="1.20.120.530">
    <property type="entry name" value="GntR ligand-binding domain-like"/>
    <property type="match status" value="1"/>
</dbReference>
<dbReference type="Gene3D" id="1.10.10.10">
    <property type="entry name" value="Winged helix-like DNA-binding domain superfamily/Winged helix DNA-binding domain"/>
    <property type="match status" value="1"/>
</dbReference>
<dbReference type="Proteomes" id="UP001589862">
    <property type="component" value="Unassembled WGS sequence"/>
</dbReference>
<dbReference type="PANTHER" id="PTHR43537:SF5">
    <property type="entry name" value="UXU OPERON TRANSCRIPTIONAL REGULATOR"/>
    <property type="match status" value="1"/>
</dbReference>
<dbReference type="SMART" id="SM00895">
    <property type="entry name" value="FCD"/>
    <property type="match status" value="1"/>
</dbReference>
<keyword evidence="2" id="KW-0238">DNA-binding</keyword>
<dbReference type="Pfam" id="PF00392">
    <property type="entry name" value="GntR"/>
    <property type="match status" value="1"/>
</dbReference>
<dbReference type="InterPro" id="IPR036390">
    <property type="entry name" value="WH_DNA-bd_sf"/>
</dbReference>
<dbReference type="InterPro" id="IPR036388">
    <property type="entry name" value="WH-like_DNA-bd_sf"/>
</dbReference>
<accession>A0ABV6PBZ4</accession>
<evidence type="ECO:0000256" key="1">
    <source>
        <dbReference type="ARBA" id="ARBA00023015"/>
    </source>
</evidence>
<evidence type="ECO:0000313" key="6">
    <source>
        <dbReference type="Proteomes" id="UP001589862"/>
    </source>
</evidence>
<dbReference type="InterPro" id="IPR008920">
    <property type="entry name" value="TF_FadR/GntR_C"/>
</dbReference>
<protein>
    <submittedName>
        <fullName evidence="5">GntR family transcriptional regulator</fullName>
    </submittedName>
</protein>
<keyword evidence="3" id="KW-0804">Transcription</keyword>
<dbReference type="SUPFAM" id="SSF48008">
    <property type="entry name" value="GntR ligand-binding domain-like"/>
    <property type="match status" value="1"/>
</dbReference>
<dbReference type="SMART" id="SM00345">
    <property type="entry name" value="HTH_GNTR"/>
    <property type="match status" value="1"/>
</dbReference>
<comment type="caution">
    <text evidence="5">The sequence shown here is derived from an EMBL/GenBank/DDBJ whole genome shotgun (WGS) entry which is preliminary data.</text>
</comment>
<reference evidence="5 6" key="1">
    <citation type="submission" date="2024-09" db="EMBL/GenBank/DDBJ databases">
        <authorList>
            <person name="Sun Q."/>
            <person name="Mori K."/>
        </authorList>
    </citation>
    <scope>NUCLEOTIDE SEQUENCE [LARGE SCALE GENOMIC DNA]</scope>
    <source>
        <strain evidence="5 6">NCAIM B.02604</strain>
    </source>
</reference>
<organism evidence="5 6">
    <name type="scientific">Micrococcoides hystricis</name>
    <dbReference type="NCBI Taxonomy" id="1572761"/>
    <lineage>
        <taxon>Bacteria</taxon>
        <taxon>Bacillati</taxon>
        <taxon>Actinomycetota</taxon>
        <taxon>Actinomycetes</taxon>
        <taxon>Micrococcales</taxon>
        <taxon>Micrococcaceae</taxon>
        <taxon>Micrococcoides</taxon>
    </lineage>
</organism>
<evidence type="ECO:0000256" key="2">
    <source>
        <dbReference type="ARBA" id="ARBA00023125"/>
    </source>
</evidence>
<evidence type="ECO:0000313" key="5">
    <source>
        <dbReference type="EMBL" id="MFC0582623.1"/>
    </source>
</evidence>
<dbReference type="InterPro" id="IPR011711">
    <property type="entry name" value="GntR_C"/>
</dbReference>
<evidence type="ECO:0000256" key="3">
    <source>
        <dbReference type="ARBA" id="ARBA00023163"/>
    </source>
</evidence>
<gene>
    <name evidence="5" type="ORF">ACFFFR_09565</name>
</gene>